<evidence type="ECO:0000256" key="1">
    <source>
        <dbReference type="SAM" id="MobiDB-lite"/>
    </source>
</evidence>
<dbReference type="PANTHER" id="PTHR23101:SF98">
    <property type="entry name" value="VPS9 DOMAIN-CONTAINING PROTEIN 1"/>
    <property type="match status" value="1"/>
</dbReference>
<dbReference type="GO" id="GO:0016192">
    <property type="term" value="P:vesicle-mediated transport"/>
    <property type="evidence" value="ECO:0007669"/>
    <property type="project" value="InterPro"/>
</dbReference>
<organism evidence="3 4">
    <name type="scientific">Mus caroli</name>
    <name type="common">Ryukyu mouse</name>
    <name type="synonym">Ricefield mouse</name>
    <dbReference type="NCBI Taxonomy" id="10089"/>
    <lineage>
        <taxon>Eukaryota</taxon>
        <taxon>Metazoa</taxon>
        <taxon>Chordata</taxon>
        <taxon>Craniata</taxon>
        <taxon>Vertebrata</taxon>
        <taxon>Euteleostomi</taxon>
        <taxon>Mammalia</taxon>
        <taxon>Eutheria</taxon>
        <taxon>Euarchontoglires</taxon>
        <taxon>Glires</taxon>
        <taxon>Rodentia</taxon>
        <taxon>Myomorpha</taxon>
        <taxon>Muroidea</taxon>
        <taxon>Muridae</taxon>
        <taxon>Murinae</taxon>
        <taxon>Mus</taxon>
        <taxon>Mus</taxon>
    </lineage>
</organism>
<dbReference type="InterPro" id="IPR036181">
    <property type="entry name" value="MIT_dom_sf"/>
</dbReference>
<evidence type="ECO:0000259" key="2">
    <source>
        <dbReference type="PROSITE" id="PS51205"/>
    </source>
</evidence>
<name>A0A6P5QAI6_MUSCR</name>
<protein>
    <submittedName>
        <fullName evidence="4">VPS9 domain-containing protein 1 isoform X2</fullName>
    </submittedName>
</protein>
<dbReference type="Gene3D" id="1.20.58.80">
    <property type="entry name" value="Phosphotransferase system, lactose/cellobiose-type IIA subunit"/>
    <property type="match status" value="1"/>
</dbReference>
<dbReference type="PANTHER" id="PTHR23101">
    <property type="entry name" value="RAB GDP/GTP EXCHANGE FACTOR"/>
    <property type="match status" value="1"/>
</dbReference>
<dbReference type="GeneID" id="110300400"/>
<dbReference type="InterPro" id="IPR037191">
    <property type="entry name" value="VPS9_dom_sf"/>
</dbReference>
<dbReference type="RefSeq" id="XP_021026230.1">
    <property type="nucleotide sequence ID" value="XM_021170571.2"/>
</dbReference>
<evidence type="ECO:0000313" key="3">
    <source>
        <dbReference type="Proteomes" id="UP000515126"/>
    </source>
</evidence>
<dbReference type="CTD" id="9605"/>
<dbReference type="GO" id="GO:0005085">
    <property type="term" value="F:guanyl-nucleotide exchange factor activity"/>
    <property type="evidence" value="ECO:0007669"/>
    <property type="project" value="InterPro"/>
</dbReference>
<dbReference type="GO" id="GO:0005829">
    <property type="term" value="C:cytosol"/>
    <property type="evidence" value="ECO:0007669"/>
    <property type="project" value="TreeGrafter"/>
</dbReference>
<evidence type="ECO:0000313" key="4">
    <source>
        <dbReference type="RefSeq" id="XP_021026230.1"/>
    </source>
</evidence>
<sequence>MAAAAGDGAAKPLQSAMKLANKAIELDTGNRPREAYVEYLRSIHYISQVLLEDVENTTAGETVPPETSKMLKLAEQCLERAQSTATKLGRICLKPAVPAAPPTPLPTSRHRRVCSDEGGKLSPFLPPEIFQKLQVAESQNSKKELTPLEKASLQNQKLRATYEARMARLDPSQAMQKTSLTLSLQRQMMENLVIAKAREETLQRKMEERRLRLQEAANRRFCSQLALTPEEREQRALYAAILEYEQDHDWPKHWRAKLKRNPGDLSLVTSLLSHLLSLPDHPISQLLKKLQCAVYSALYPIVSRAATSAAPAPGSCSLPPEANGLLAPGSRRLRSSQSLYCMLSPSEPSTAPRVLDGPPPTSSVPTLHSGPLDREADGSPAGPSSPLVDALSHLPDKDSSFEDLEQFLAMSEPQTPGAKREPLLECLKSTVKDIHNAIDRLLSLTLLAFESLNTATSKDRCLACIEEPFFSPLWPLLLALYRSVHRTREAAVSRSMELYRNAPPTALGIPTKLLPRVPEAQASTYPYCTAAQELGLLVLESCPQKKLECIVRTLRVICVCAEDYCRAQEARPEGQPQPPAAAIGADDLLPILSFVVLRSGLPQLVSECAALEEFTHEGYLIGEEGYCLTSLQSALSYVELLSRGRLDK</sequence>
<proteinExistence type="predicted"/>
<reference evidence="4" key="1">
    <citation type="submission" date="2025-08" db="UniProtKB">
        <authorList>
            <consortium name="RefSeq"/>
        </authorList>
    </citation>
    <scope>IDENTIFICATION</scope>
</reference>
<feature type="region of interest" description="Disordered" evidence="1">
    <location>
        <begin position="347"/>
        <end position="389"/>
    </location>
</feature>
<dbReference type="Gene3D" id="1.20.1050.80">
    <property type="entry name" value="VPS9 domain"/>
    <property type="match status" value="1"/>
</dbReference>
<dbReference type="SUPFAM" id="SSF116846">
    <property type="entry name" value="MIT domain"/>
    <property type="match status" value="1"/>
</dbReference>
<dbReference type="GO" id="GO:0031267">
    <property type="term" value="F:small GTPase binding"/>
    <property type="evidence" value="ECO:0007669"/>
    <property type="project" value="TreeGrafter"/>
</dbReference>
<dbReference type="Proteomes" id="UP000515126">
    <property type="component" value="Chromosome 8"/>
</dbReference>
<dbReference type="PROSITE" id="PS51205">
    <property type="entry name" value="VPS9"/>
    <property type="match status" value="1"/>
</dbReference>
<dbReference type="SUPFAM" id="SSF109993">
    <property type="entry name" value="VPS9 domain"/>
    <property type="match status" value="1"/>
</dbReference>
<feature type="domain" description="VPS9" evidence="2">
    <location>
        <begin position="486"/>
        <end position="647"/>
    </location>
</feature>
<keyword evidence="3" id="KW-1185">Reference proteome</keyword>
<dbReference type="Pfam" id="PF02204">
    <property type="entry name" value="VPS9"/>
    <property type="match status" value="1"/>
</dbReference>
<dbReference type="InterPro" id="IPR045046">
    <property type="entry name" value="Vps9-like"/>
</dbReference>
<dbReference type="SMART" id="SM00167">
    <property type="entry name" value="VPS9"/>
    <property type="match status" value="1"/>
</dbReference>
<accession>A0A6P5QAI6</accession>
<dbReference type="AlphaFoldDB" id="A0A6P5QAI6"/>
<gene>
    <name evidence="4" type="primary">Vps9d1</name>
</gene>
<dbReference type="InterPro" id="IPR003123">
    <property type="entry name" value="VPS9"/>
</dbReference>
<dbReference type="GO" id="GO:0030139">
    <property type="term" value="C:endocytic vesicle"/>
    <property type="evidence" value="ECO:0007669"/>
    <property type="project" value="TreeGrafter"/>
</dbReference>